<dbReference type="InterPro" id="IPR011990">
    <property type="entry name" value="TPR-like_helical_dom_sf"/>
</dbReference>
<evidence type="ECO:0000313" key="2">
    <source>
        <dbReference type="EMBL" id="RKO93388.1"/>
    </source>
</evidence>
<evidence type="ECO:0000313" key="3">
    <source>
        <dbReference type="Proteomes" id="UP000269721"/>
    </source>
</evidence>
<name>A0A4P9WNV7_9FUNG</name>
<keyword evidence="3" id="KW-1185">Reference proteome</keyword>
<protein>
    <submittedName>
        <fullName evidence="2">Uncharacterized protein</fullName>
    </submittedName>
</protein>
<dbReference type="InterPro" id="IPR010323">
    <property type="entry name" value="DUF924"/>
</dbReference>
<dbReference type="OrthoDB" id="414698at2759"/>
<gene>
    <name evidence="2" type="ORF">BDK51DRAFT_17207</name>
</gene>
<dbReference type="Gene3D" id="1.25.40.10">
    <property type="entry name" value="Tetratricopeptide repeat domain"/>
    <property type="match status" value="1"/>
</dbReference>
<dbReference type="Pfam" id="PF06041">
    <property type="entry name" value="DUF924"/>
    <property type="match status" value="1"/>
</dbReference>
<organism evidence="2 3">
    <name type="scientific">Blyttiomyces helicus</name>
    <dbReference type="NCBI Taxonomy" id="388810"/>
    <lineage>
        <taxon>Eukaryota</taxon>
        <taxon>Fungi</taxon>
        <taxon>Fungi incertae sedis</taxon>
        <taxon>Chytridiomycota</taxon>
        <taxon>Chytridiomycota incertae sedis</taxon>
        <taxon>Chytridiomycetes</taxon>
        <taxon>Chytridiomycetes incertae sedis</taxon>
        <taxon>Blyttiomyces</taxon>
    </lineage>
</organism>
<dbReference type="EMBL" id="KZ994263">
    <property type="protein sequence ID" value="RKO93388.1"/>
    <property type="molecule type" value="Genomic_DNA"/>
</dbReference>
<feature type="non-terminal residue" evidence="2">
    <location>
        <position position="1"/>
    </location>
</feature>
<sequence length="191" mass="22149">FGDDVGAASSGRFDSWALNTQRPRLLIALIILLDQFRRNMHRDTPEMYSQDAHCRTLVKRAIRSGVPKQLQPNEGVFLCLVLTHSEDLGDQMLCMELWREFTAQLRLDDPLNVFDEVFKRHVAVIQRFGRFPHRNEIMNRQSTREELEFLEDTTFRFDMPLKRDEATGQVRSRPRGRGSGQGLDIRSFVAG</sequence>
<dbReference type="SUPFAM" id="SSF48452">
    <property type="entry name" value="TPR-like"/>
    <property type="match status" value="1"/>
</dbReference>
<feature type="region of interest" description="Disordered" evidence="1">
    <location>
        <begin position="166"/>
        <end position="191"/>
    </location>
</feature>
<dbReference type="Gene3D" id="1.20.58.320">
    <property type="entry name" value="TPR-like"/>
    <property type="match status" value="1"/>
</dbReference>
<dbReference type="Proteomes" id="UP000269721">
    <property type="component" value="Unassembled WGS sequence"/>
</dbReference>
<proteinExistence type="predicted"/>
<evidence type="ECO:0000256" key="1">
    <source>
        <dbReference type="SAM" id="MobiDB-lite"/>
    </source>
</evidence>
<reference evidence="3" key="1">
    <citation type="journal article" date="2018" name="Nat. Microbiol.">
        <title>Leveraging single-cell genomics to expand the fungal tree of life.</title>
        <authorList>
            <person name="Ahrendt S.R."/>
            <person name="Quandt C.A."/>
            <person name="Ciobanu D."/>
            <person name="Clum A."/>
            <person name="Salamov A."/>
            <person name="Andreopoulos B."/>
            <person name="Cheng J.F."/>
            <person name="Woyke T."/>
            <person name="Pelin A."/>
            <person name="Henrissat B."/>
            <person name="Reynolds N.K."/>
            <person name="Benny G.L."/>
            <person name="Smith M.E."/>
            <person name="James T.Y."/>
            <person name="Grigoriev I.V."/>
        </authorList>
    </citation>
    <scope>NUCLEOTIDE SEQUENCE [LARGE SCALE GENOMIC DNA]</scope>
</reference>
<dbReference type="AlphaFoldDB" id="A0A4P9WNV7"/>
<accession>A0A4P9WNV7</accession>